<accession>Q5BRZ5</accession>
<organism evidence="1">
    <name type="scientific">Schistosoma japonicum</name>
    <name type="common">Blood fluke</name>
    <dbReference type="NCBI Taxonomy" id="6182"/>
    <lineage>
        <taxon>Eukaryota</taxon>
        <taxon>Metazoa</taxon>
        <taxon>Spiralia</taxon>
        <taxon>Lophotrochozoa</taxon>
        <taxon>Platyhelminthes</taxon>
        <taxon>Trematoda</taxon>
        <taxon>Digenea</taxon>
        <taxon>Strigeidida</taxon>
        <taxon>Schistosomatoidea</taxon>
        <taxon>Schistosomatidae</taxon>
        <taxon>Schistosoma</taxon>
    </lineage>
</organism>
<reference evidence="1" key="2">
    <citation type="journal article" date="2006" name="PLoS Pathog.">
        <title>New perspectives on host-parasite interplay by comparative transcriptomic and proteomic analyses of Schistosoma japonicum.</title>
        <authorList>
            <person name="Liu F."/>
            <person name="Lu J."/>
            <person name="Hu W."/>
            <person name="Wang S.Y."/>
            <person name="Cui S.J."/>
            <person name="Chi M."/>
            <person name="Yan Q."/>
            <person name="Wang X.R."/>
            <person name="Song H.D."/>
            <person name="Xu X.N."/>
            <person name="Wang J.J."/>
            <person name="Zhang X.L."/>
            <person name="Zhang X."/>
            <person name="Wang Z.Q."/>
            <person name="Xue C.L."/>
            <person name="Brindley P.J."/>
            <person name="McManus D.P."/>
            <person name="Yang P.Y."/>
            <person name="Feng Z."/>
            <person name="Chen Z."/>
            <person name="Han Z.G."/>
        </authorList>
    </citation>
    <scope>NUCLEOTIDE SEQUENCE</scope>
</reference>
<dbReference type="AlphaFoldDB" id="Q5BRZ5"/>
<dbReference type="EMBL" id="AY915469">
    <property type="protein sequence ID" value="AAX30690.1"/>
    <property type="molecule type" value="mRNA"/>
</dbReference>
<reference evidence="1" key="1">
    <citation type="submission" date="2005-01" db="EMBL/GenBank/DDBJ databases">
        <authorList>
            <person name="Han Z."/>
        </authorList>
    </citation>
    <scope>NUCLEOTIDE SEQUENCE</scope>
</reference>
<name>Q5BRZ5_SCHJA</name>
<sequence>MRENQAGSRPGRSCIYQMFTIRQVSEHRHTFRRPTMVVSIDLKTASDSVNQEAL</sequence>
<proteinExistence type="evidence at transcript level"/>
<protein>
    <submittedName>
        <fullName evidence="1">SJCHGC06934 protein</fullName>
    </submittedName>
</protein>
<evidence type="ECO:0000313" key="1">
    <source>
        <dbReference type="EMBL" id="AAX30690.1"/>
    </source>
</evidence>